<dbReference type="InterPro" id="IPR016195">
    <property type="entry name" value="Pol/histidinol_Pase-like"/>
</dbReference>
<protein>
    <recommendedName>
        <fullName evidence="1">Polymerase/histidinol phosphatase N-terminal domain-containing protein</fullName>
    </recommendedName>
</protein>
<sequence length="221" mass="23925">MKTIDLHIHTSASDGSYTPKELVDYAVKKKLSAIAITDHDTMKGIPEALEYIAASQLPIELIPGMEISASGMGLVYGIHILAYFIDKNQEERTAIIKNVEVDLRNSLGSPGEAIKIVAKYGGITSLAHPLEYCLSMMALDKLIGQLASMGLNGVEAIYTTHTKAQVKQFTAIAAKYDLLLTGGSDFHGTRKPGVDLGNGFGNMLIPYDIVLAMRNKTRNTI</sequence>
<accession>A0A2N3I3G6</accession>
<dbReference type="RefSeq" id="WP_101259951.1">
    <property type="nucleotide sequence ID" value="NZ_MVDD01000002.1"/>
</dbReference>
<proteinExistence type="predicted"/>
<dbReference type="GO" id="GO:0035312">
    <property type="term" value="F:5'-3' DNA exonuclease activity"/>
    <property type="evidence" value="ECO:0007669"/>
    <property type="project" value="TreeGrafter"/>
</dbReference>
<dbReference type="OrthoDB" id="9804333at2"/>
<organism evidence="2 3">
    <name type="scientific">Labilibaculum filiforme</name>
    <dbReference type="NCBI Taxonomy" id="1940526"/>
    <lineage>
        <taxon>Bacteria</taxon>
        <taxon>Pseudomonadati</taxon>
        <taxon>Bacteroidota</taxon>
        <taxon>Bacteroidia</taxon>
        <taxon>Marinilabiliales</taxon>
        <taxon>Marinifilaceae</taxon>
        <taxon>Labilibaculum</taxon>
    </lineage>
</organism>
<dbReference type="PANTHER" id="PTHR42924">
    <property type="entry name" value="EXONUCLEASE"/>
    <property type="match status" value="1"/>
</dbReference>
<dbReference type="InterPro" id="IPR052018">
    <property type="entry name" value="PHP_domain"/>
</dbReference>
<keyword evidence="3" id="KW-1185">Reference proteome</keyword>
<evidence type="ECO:0000313" key="3">
    <source>
        <dbReference type="Proteomes" id="UP000233535"/>
    </source>
</evidence>
<evidence type="ECO:0000259" key="1">
    <source>
        <dbReference type="SMART" id="SM00481"/>
    </source>
</evidence>
<feature type="domain" description="Polymerase/histidinol phosphatase N-terminal" evidence="1">
    <location>
        <begin position="4"/>
        <end position="71"/>
    </location>
</feature>
<evidence type="ECO:0000313" key="2">
    <source>
        <dbReference type="EMBL" id="PKQ64854.1"/>
    </source>
</evidence>
<dbReference type="CDD" id="cd07438">
    <property type="entry name" value="PHP_HisPPase_AMP"/>
    <property type="match status" value="1"/>
</dbReference>
<dbReference type="GO" id="GO:0004534">
    <property type="term" value="F:5'-3' RNA exonuclease activity"/>
    <property type="evidence" value="ECO:0007669"/>
    <property type="project" value="TreeGrafter"/>
</dbReference>
<comment type="caution">
    <text evidence="2">The sequence shown here is derived from an EMBL/GenBank/DDBJ whole genome shotgun (WGS) entry which is preliminary data.</text>
</comment>
<dbReference type="EMBL" id="MVDD01000002">
    <property type="protein sequence ID" value="PKQ64854.1"/>
    <property type="molecule type" value="Genomic_DNA"/>
</dbReference>
<reference evidence="2 3" key="1">
    <citation type="journal article" date="2017" name="Front. Microbiol.">
        <title>Labilibaculum manganireducens gen. nov., sp. nov. and Labilibaculum filiforme sp. nov., Novel Bacteroidetes Isolated from Subsurface Sediments of the Baltic Sea.</title>
        <authorList>
            <person name="Vandieken V."/>
            <person name="Marshall I.P."/>
            <person name="Niemann H."/>
            <person name="Engelen B."/>
            <person name="Cypionka H."/>
        </authorList>
    </citation>
    <scope>NUCLEOTIDE SEQUENCE [LARGE SCALE GENOMIC DNA]</scope>
    <source>
        <strain evidence="2 3">59.16B</strain>
    </source>
</reference>
<name>A0A2N3I3G6_9BACT</name>
<dbReference type="AlphaFoldDB" id="A0A2N3I3G6"/>
<dbReference type="FunFam" id="3.20.20.140:FF:000012">
    <property type="entry name" value="PHP domain protein"/>
    <property type="match status" value="1"/>
</dbReference>
<dbReference type="SUPFAM" id="SSF89550">
    <property type="entry name" value="PHP domain-like"/>
    <property type="match status" value="1"/>
</dbReference>
<dbReference type="SMART" id="SM00481">
    <property type="entry name" value="POLIIIAc"/>
    <property type="match status" value="1"/>
</dbReference>
<gene>
    <name evidence="2" type="ORF">BZG02_03100</name>
</gene>
<dbReference type="InterPro" id="IPR003141">
    <property type="entry name" value="Pol/His_phosphatase_N"/>
</dbReference>
<dbReference type="InterPro" id="IPR004013">
    <property type="entry name" value="PHP_dom"/>
</dbReference>
<dbReference type="Gene3D" id="3.20.20.140">
    <property type="entry name" value="Metal-dependent hydrolases"/>
    <property type="match status" value="2"/>
</dbReference>
<dbReference type="Pfam" id="PF02811">
    <property type="entry name" value="PHP"/>
    <property type="match status" value="1"/>
</dbReference>
<dbReference type="PANTHER" id="PTHR42924:SF3">
    <property type="entry name" value="POLYMERASE_HISTIDINOL PHOSPHATASE N-TERMINAL DOMAIN-CONTAINING PROTEIN"/>
    <property type="match status" value="1"/>
</dbReference>
<dbReference type="Proteomes" id="UP000233535">
    <property type="component" value="Unassembled WGS sequence"/>
</dbReference>